<name>A0A7W7W9L6_9ACTN</name>
<dbReference type="EMBL" id="JACHJU010000001">
    <property type="protein sequence ID" value="MBB4939537.1"/>
    <property type="molecule type" value="Genomic_DNA"/>
</dbReference>
<evidence type="ECO:0000313" key="2">
    <source>
        <dbReference type="Proteomes" id="UP000534286"/>
    </source>
</evidence>
<proteinExistence type="predicted"/>
<dbReference type="Proteomes" id="UP000534286">
    <property type="component" value="Unassembled WGS sequence"/>
</dbReference>
<protein>
    <submittedName>
        <fullName evidence="1">Uncharacterized protein</fullName>
    </submittedName>
</protein>
<gene>
    <name evidence="1" type="ORF">FHR32_003842</name>
</gene>
<comment type="caution">
    <text evidence="1">The sequence shown here is derived from an EMBL/GenBank/DDBJ whole genome shotgun (WGS) entry which is preliminary data.</text>
</comment>
<dbReference type="AlphaFoldDB" id="A0A7W7W9L6"/>
<sequence>MAVTDDTGTAQTAITHLTHLTERLREHGLRVRVASRRPPEPAVVNPDTPALSENVHAAPEEGTWWFWWSWNEKIAPVAEADDAARRIRHVLTPAARSR</sequence>
<accession>A0A7W7W9L6</accession>
<organism evidence="1 2">
    <name type="scientific">Streptosporangium album</name>
    <dbReference type="NCBI Taxonomy" id="47479"/>
    <lineage>
        <taxon>Bacteria</taxon>
        <taxon>Bacillati</taxon>
        <taxon>Actinomycetota</taxon>
        <taxon>Actinomycetes</taxon>
        <taxon>Streptosporangiales</taxon>
        <taxon>Streptosporangiaceae</taxon>
        <taxon>Streptosporangium</taxon>
    </lineage>
</organism>
<reference evidence="1 2" key="1">
    <citation type="submission" date="2020-08" db="EMBL/GenBank/DDBJ databases">
        <title>Sequencing the genomes of 1000 actinobacteria strains.</title>
        <authorList>
            <person name="Klenk H.-P."/>
        </authorList>
    </citation>
    <scope>NUCLEOTIDE SEQUENCE [LARGE SCALE GENOMIC DNA]</scope>
    <source>
        <strain evidence="1 2">DSM 43023</strain>
    </source>
</reference>
<evidence type="ECO:0000313" key="1">
    <source>
        <dbReference type="EMBL" id="MBB4939537.1"/>
    </source>
</evidence>
<keyword evidence="2" id="KW-1185">Reference proteome</keyword>
<dbReference type="RefSeq" id="WP_184755497.1">
    <property type="nucleotide sequence ID" value="NZ_BAABEK010000007.1"/>
</dbReference>